<dbReference type="KEGG" id="sla:SERLADRAFT_479536"/>
<reference evidence="1" key="1">
    <citation type="submission" date="2011-04" db="EMBL/GenBank/DDBJ databases">
        <title>Evolution of plant cell wall degrading machinery underlies the functional diversity of forest fungi.</title>
        <authorList>
            <consortium name="US DOE Joint Genome Institute (JGI-PGF)"/>
            <person name="Eastwood D.C."/>
            <person name="Floudas D."/>
            <person name="Binder M."/>
            <person name="Majcherczyk A."/>
            <person name="Schneider P."/>
            <person name="Aerts A."/>
            <person name="Asiegbu F.O."/>
            <person name="Baker S.E."/>
            <person name="Barry K."/>
            <person name="Bendiksby M."/>
            <person name="Blumentritt M."/>
            <person name="Coutinho P.M."/>
            <person name="Cullen D."/>
            <person name="Cullen D."/>
            <person name="Gathman A."/>
            <person name="Goodell B."/>
            <person name="Henrissat B."/>
            <person name="Ihrmark K."/>
            <person name="Kauserud H."/>
            <person name="Kohler A."/>
            <person name="LaButti K."/>
            <person name="Lapidus A."/>
            <person name="Lavin J.L."/>
            <person name="Lee Y.-H."/>
            <person name="Lindquist E."/>
            <person name="Lilly W."/>
            <person name="Lucas S."/>
            <person name="Morin E."/>
            <person name="Murat C."/>
            <person name="Oguiza J.A."/>
            <person name="Park J."/>
            <person name="Pisabarro A.G."/>
            <person name="Riley R."/>
            <person name="Rosling A."/>
            <person name="Salamov A."/>
            <person name="Schmidt O."/>
            <person name="Schmutz J."/>
            <person name="Skrede I."/>
            <person name="Stenlid J."/>
            <person name="Wiebenga A."/>
            <person name="Xie X."/>
            <person name="Kues U."/>
            <person name="Hibbett D.S."/>
            <person name="Hoffmeister D."/>
            <person name="Hogberg N."/>
            <person name="Martin F."/>
            <person name="Grigoriev I.V."/>
            <person name="Watkinson S.C."/>
        </authorList>
    </citation>
    <scope>NUCLEOTIDE SEQUENCE</scope>
    <source>
        <strain evidence="1">S7.9</strain>
    </source>
</reference>
<accession>F8PBY7</accession>
<organism>
    <name type="scientific">Serpula lacrymans var. lacrymans (strain S7.9)</name>
    <name type="common">Dry rot fungus</name>
    <dbReference type="NCBI Taxonomy" id="578457"/>
    <lineage>
        <taxon>Eukaryota</taxon>
        <taxon>Fungi</taxon>
        <taxon>Dikarya</taxon>
        <taxon>Basidiomycota</taxon>
        <taxon>Agaricomycotina</taxon>
        <taxon>Agaricomycetes</taxon>
        <taxon>Agaricomycetidae</taxon>
        <taxon>Boletales</taxon>
        <taxon>Coniophorineae</taxon>
        <taxon>Serpulaceae</taxon>
        <taxon>Serpula</taxon>
    </lineage>
</organism>
<name>F8PBY7_SERL9</name>
<sequence length="57" mass="5876">MTSTDNTSVVVLSSPPQAIKRATSISTSGRVVFLAHGNVSGSCSILFTNAVTSRSAY</sequence>
<dbReference type="HOGENOM" id="CLU_2997903_0_0_1"/>
<dbReference type="Proteomes" id="UP000008064">
    <property type="component" value="Unassembled WGS sequence"/>
</dbReference>
<proteinExistence type="predicted"/>
<dbReference type="RefSeq" id="XP_007323911.1">
    <property type="nucleotide sequence ID" value="XM_007323849.1"/>
</dbReference>
<dbReference type="GeneID" id="18821367"/>
<dbReference type="EMBL" id="GL945444">
    <property type="protein sequence ID" value="EGO19190.1"/>
    <property type="molecule type" value="Genomic_DNA"/>
</dbReference>
<protein>
    <submittedName>
        <fullName evidence="1">Uncharacterized protein</fullName>
    </submittedName>
</protein>
<evidence type="ECO:0000313" key="1">
    <source>
        <dbReference type="EMBL" id="EGO19190.1"/>
    </source>
</evidence>
<gene>
    <name evidence="1" type="ORF">SERLADRAFT_479536</name>
</gene>
<dbReference type="AlphaFoldDB" id="F8PBY7"/>